<proteinExistence type="predicted"/>
<dbReference type="Proteomes" id="UP000552038">
    <property type="component" value="Unassembled WGS sequence"/>
</dbReference>
<evidence type="ECO:0000313" key="2">
    <source>
        <dbReference type="Proteomes" id="UP000552038"/>
    </source>
</evidence>
<dbReference type="Pfam" id="PF08863">
    <property type="entry name" value="YolD"/>
    <property type="match status" value="1"/>
</dbReference>
<gene>
    <name evidence="1" type="ORF">HMI46_19930</name>
</gene>
<name>A0AAP7DKJ7_PAEAL</name>
<sequence>MSKLNGNGIFEGSRFILPEHREAYLEQQHERSRRQRPMIDEQEWEVIGGRLQQAMSERETITLKMFDPFEQCQLTGQVVKIDSLNRQVRLLLDGEEQWVKIVDILEVWP</sequence>
<evidence type="ECO:0000313" key="1">
    <source>
        <dbReference type="EMBL" id="NOJ72816.1"/>
    </source>
</evidence>
<reference evidence="1 2" key="1">
    <citation type="submission" date="2020-05" db="EMBL/GenBank/DDBJ databases">
        <title>Whole genome sequencing and identification of novel metabolites from Paenibacillus alvei strain JR949.</title>
        <authorList>
            <person name="Rajendhran J."/>
            <person name="Sree Pranav P."/>
            <person name="Mahalakshmi B."/>
            <person name="Karthikeyan R."/>
        </authorList>
    </citation>
    <scope>NUCLEOTIDE SEQUENCE [LARGE SCALE GENOMIC DNA]</scope>
    <source>
        <strain evidence="1 2">JR949</strain>
    </source>
</reference>
<accession>A0AAP7DKJ7</accession>
<organism evidence="1 2">
    <name type="scientific">Paenibacillus alvei</name>
    <name type="common">Bacillus alvei</name>
    <dbReference type="NCBI Taxonomy" id="44250"/>
    <lineage>
        <taxon>Bacteria</taxon>
        <taxon>Bacillati</taxon>
        <taxon>Bacillota</taxon>
        <taxon>Bacilli</taxon>
        <taxon>Bacillales</taxon>
        <taxon>Paenibacillaceae</taxon>
        <taxon>Paenibacillus</taxon>
    </lineage>
</organism>
<dbReference type="AlphaFoldDB" id="A0AAP7DKJ7"/>
<dbReference type="EMBL" id="JABFOR010000030">
    <property type="protein sequence ID" value="NOJ72816.1"/>
    <property type="molecule type" value="Genomic_DNA"/>
</dbReference>
<protein>
    <submittedName>
        <fullName evidence="1">YolD-like family protein</fullName>
    </submittedName>
</protein>
<dbReference type="RefSeq" id="WP_171418361.1">
    <property type="nucleotide sequence ID" value="NZ_JABFOR010000030.1"/>
</dbReference>
<dbReference type="InterPro" id="IPR014962">
    <property type="entry name" value="YolD"/>
</dbReference>
<comment type="caution">
    <text evidence="1">The sequence shown here is derived from an EMBL/GenBank/DDBJ whole genome shotgun (WGS) entry which is preliminary data.</text>
</comment>